<feature type="compositionally biased region" description="Basic and acidic residues" evidence="1">
    <location>
        <begin position="241"/>
        <end position="250"/>
    </location>
</feature>
<evidence type="ECO:0000313" key="3">
    <source>
        <dbReference type="Proteomes" id="UP000194127"/>
    </source>
</evidence>
<reference evidence="2 3" key="1">
    <citation type="submission" date="2017-04" db="EMBL/GenBank/DDBJ databases">
        <title>Genome Sequence of the Model Brown-Rot Fungus Postia placenta SB12.</title>
        <authorList>
            <consortium name="DOE Joint Genome Institute"/>
            <person name="Gaskell J."/>
            <person name="Kersten P."/>
            <person name="Larrondo L.F."/>
            <person name="Canessa P."/>
            <person name="Martinez D."/>
            <person name="Hibbett D."/>
            <person name="Schmoll M."/>
            <person name="Kubicek C.P."/>
            <person name="Martinez A.T."/>
            <person name="Yadav J."/>
            <person name="Master E."/>
            <person name="Magnuson J.K."/>
            <person name="James T."/>
            <person name="Yaver D."/>
            <person name="Berka R."/>
            <person name="Labutti K."/>
            <person name="Lipzen A."/>
            <person name="Aerts A."/>
            <person name="Barry K."/>
            <person name="Henrissat B."/>
            <person name="Blanchette R."/>
            <person name="Grigoriev I."/>
            <person name="Cullen D."/>
        </authorList>
    </citation>
    <scope>NUCLEOTIDE SEQUENCE [LARGE SCALE GENOMIC DNA]</scope>
    <source>
        <strain evidence="2 3">MAD-698-R-SB12</strain>
    </source>
</reference>
<dbReference type="EMBL" id="KZ110600">
    <property type="protein sequence ID" value="OSX60512.1"/>
    <property type="molecule type" value="Genomic_DNA"/>
</dbReference>
<dbReference type="OrthoDB" id="10283712at2759"/>
<organism evidence="2 3">
    <name type="scientific">Postia placenta MAD-698-R-SB12</name>
    <dbReference type="NCBI Taxonomy" id="670580"/>
    <lineage>
        <taxon>Eukaryota</taxon>
        <taxon>Fungi</taxon>
        <taxon>Dikarya</taxon>
        <taxon>Basidiomycota</taxon>
        <taxon>Agaricomycotina</taxon>
        <taxon>Agaricomycetes</taxon>
        <taxon>Polyporales</taxon>
        <taxon>Adustoporiaceae</taxon>
        <taxon>Rhodonia</taxon>
    </lineage>
</organism>
<protein>
    <submittedName>
        <fullName evidence="2">Uncharacterized protein</fullName>
    </submittedName>
</protein>
<dbReference type="AlphaFoldDB" id="A0A1X6MW98"/>
<evidence type="ECO:0000313" key="2">
    <source>
        <dbReference type="EMBL" id="OSX60512.1"/>
    </source>
</evidence>
<feature type="region of interest" description="Disordered" evidence="1">
    <location>
        <begin position="1"/>
        <end position="24"/>
    </location>
</feature>
<dbReference type="GeneID" id="36324341"/>
<sequence length="250" mass="27009">MSRMSERQNENVGVEGTSDVGSNDVRSELHKVFGNAESVQSLHTAAGATSEMSSNEGWPVTSDTSVIFSIVTGTITTIATGMTGYATVKPFTATAKAERAKQALLDLETFVARINPLERMTIEGNVPGFMHTMEAFAGAAGLHTQWVSSWLGNQLKADLETANVEVYRKRVDLLVSTRKSSSSQLELTYHLHLPTYFLEAQMYPLMESTGPSPKGECQHKISGSCDTGAGHSTADPAEADMAERLAEFNK</sequence>
<evidence type="ECO:0000256" key="1">
    <source>
        <dbReference type="SAM" id="MobiDB-lite"/>
    </source>
</evidence>
<keyword evidence="3" id="KW-1185">Reference proteome</keyword>
<feature type="region of interest" description="Disordered" evidence="1">
    <location>
        <begin position="209"/>
        <end position="250"/>
    </location>
</feature>
<gene>
    <name evidence="2" type="ORF">POSPLADRAFT_1047941</name>
</gene>
<name>A0A1X6MW98_9APHY</name>
<proteinExistence type="predicted"/>
<accession>A0A1X6MW98</accession>
<dbReference type="Proteomes" id="UP000194127">
    <property type="component" value="Unassembled WGS sequence"/>
</dbReference>
<dbReference type="RefSeq" id="XP_024337306.1">
    <property type="nucleotide sequence ID" value="XM_024479391.1"/>
</dbReference>